<feature type="domain" description="Helicase C-terminal" evidence="14">
    <location>
        <begin position="558"/>
        <end position="715"/>
    </location>
</feature>
<keyword evidence="9 12" id="KW-0238">DNA-binding</keyword>
<dbReference type="InterPro" id="IPR001650">
    <property type="entry name" value="Helicase_C-like"/>
</dbReference>
<dbReference type="InterPro" id="IPR040498">
    <property type="entry name" value="PriA_CRR"/>
</dbReference>
<dbReference type="GO" id="GO:0043138">
    <property type="term" value="F:3'-5' DNA helicase activity"/>
    <property type="evidence" value="ECO:0007669"/>
    <property type="project" value="UniProtKB-EC"/>
</dbReference>
<reference evidence="15" key="2">
    <citation type="journal article" date="2021" name="PeerJ">
        <title>Extensive microbial diversity within the chicken gut microbiome revealed by metagenomics and culture.</title>
        <authorList>
            <person name="Gilroy R."/>
            <person name="Ravi A."/>
            <person name="Getino M."/>
            <person name="Pursley I."/>
            <person name="Horton D.L."/>
            <person name="Alikhan N.F."/>
            <person name="Baker D."/>
            <person name="Gharbi K."/>
            <person name="Hall N."/>
            <person name="Watson M."/>
            <person name="Adriaenssens E.M."/>
            <person name="Foster-Nyarko E."/>
            <person name="Jarju S."/>
            <person name="Secka A."/>
            <person name="Antonio M."/>
            <person name="Oren A."/>
            <person name="Chaudhuri R.R."/>
            <person name="La Ragione R."/>
            <person name="Hildebrand F."/>
            <person name="Pallen M.J."/>
        </authorList>
    </citation>
    <scope>NUCLEOTIDE SEQUENCE</scope>
    <source>
        <strain evidence="15">G3-3990</strain>
    </source>
</reference>
<comment type="caution">
    <text evidence="15">The sequence shown here is derived from an EMBL/GenBank/DDBJ whole genome shotgun (WGS) entry which is preliminary data.</text>
</comment>
<feature type="binding site" evidence="12">
    <location>
        <position position="532"/>
    </location>
    <ligand>
        <name>Zn(2+)</name>
        <dbReference type="ChEBI" id="CHEBI:29105"/>
        <label>2</label>
    </ligand>
</feature>
<evidence type="ECO:0000256" key="4">
    <source>
        <dbReference type="ARBA" id="ARBA00022741"/>
    </source>
</evidence>
<keyword evidence="2 12" id="KW-0235">DNA replication</keyword>
<dbReference type="Pfam" id="PF18319">
    <property type="entry name" value="Zn_ribbon_PriA"/>
    <property type="match status" value="1"/>
</dbReference>
<comment type="catalytic activity">
    <reaction evidence="11 12">
        <text>ATP + H2O = ADP + phosphate + H(+)</text>
        <dbReference type="Rhea" id="RHEA:13065"/>
        <dbReference type="ChEBI" id="CHEBI:15377"/>
        <dbReference type="ChEBI" id="CHEBI:15378"/>
        <dbReference type="ChEBI" id="CHEBI:30616"/>
        <dbReference type="ChEBI" id="CHEBI:43474"/>
        <dbReference type="ChEBI" id="CHEBI:456216"/>
        <dbReference type="EC" id="5.6.2.4"/>
    </reaction>
</comment>
<dbReference type="PROSITE" id="PS51194">
    <property type="entry name" value="HELICASE_CTER"/>
    <property type="match status" value="1"/>
</dbReference>
<keyword evidence="6 12" id="KW-0347">Helicase</keyword>
<evidence type="ECO:0000313" key="15">
    <source>
        <dbReference type="EMBL" id="MBO8459178.1"/>
    </source>
</evidence>
<keyword evidence="3 12" id="KW-0479">Metal-binding</keyword>
<dbReference type="CDD" id="cd17929">
    <property type="entry name" value="DEXHc_priA"/>
    <property type="match status" value="1"/>
</dbReference>
<dbReference type="InterPro" id="IPR027417">
    <property type="entry name" value="P-loop_NTPase"/>
</dbReference>
<dbReference type="GO" id="GO:0003677">
    <property type="term" value="F:DNA binding"/>
    <property type="evidence" value="ECO:0007669"/>
    <property type="project" value="UniProtKB-UniRule"/>
</dbReference>
<name>A0A9D9HSP5_9BACT</name>
<dbReference type="SUPFAM" id="SSF52540">
    <property type="entry name" value="P-loop containing nucleoside triphosphate hydrolases"/>
    <property type="match status" value="2"/>
</dbReference>
<proteinExistence type="inferred from homology"/>
<feature type="binding site" evidence="12">
    <location>
        <position position="566"/>
    </location>
    <ligand>
        <name>Zn(2+)</name>
        <dbReference type="ChEBI" id="CHEBI:29105"/>
        <label>1</label>
    </ligand>
</feature>
<keyword evidence="1 12" id="KW-0639">Primosome</keyword>
<dbReference type="Proteomes" id="UP000823641">
    <property type="component" value="Unassembled WGS sequence"/>
</dbReference>
<evidence type="ECO:0000256" key="9">
    <source>
        <dbReference type="ARBA" id="ARBA00023125"/>
    </source>
</evidence>
<evidence type="ECO:0000259" key="14">
    <source>
        <dbReference type="PROSITE" id="PS51194"/>
    </source>
</evidence>
<organism evidence="15 16">
    <name type="scientific">Candidatus Gallipaludibacter merdavium</name>
    <dbReference type="NCBI Taxonomy" id="2840839"/>
    <lineage>
        <taxon>Bacteria</taxon>
        <taxon>Pseudomonadati</taxon>
        <taxon>Bacteroidota</taxon>
        <taxon>Bacteroidia</taxon>
        <taxon>Bacteroidales</taxon>
        <taxon>Candidatus Gallipaludibacter</taxon>
    </lineage>
</organism>
<dbReference type="GO" id="GO:0006310">
    <property type="term" value="P:DNA recombination"/>
    <property type="evidence" value="ECO:0007669"/>
    <property type="project" value="InterPro"/>
</dbReference>
<dbReference type="GO" id="GO:1990077">
    <property type="term" value="C:primosome complex"/>
    <property type="evidence" value="ECO:0007669"/>
    <property type="project" value="UniProtKB-UniRule"/>
</dbReference>
<feature type="binding site" evidence="12">
    <location>
        <position position="523"/>
    </location>
    <ligand>
        <name>Zn(2+)</name>
        <dbReference type="ChEBI" id="CHEBI:29105"/>
        <label>1</label>
    </ligand>
</feature>
<keyword evidence="4 12" id="KW-0547">Nucleotide-binding</keyword>
<feature type="binding site" evidence="12">
    <location>
        <position position="526"/>
    </location>
    <ligand>
        <name>Zn(2+)</name>
        <dbReference type="ChEBI" id="CHEBI:29105"/>
        <label>1</label>
    </ligand>
</feature>
<dbReference type="SMART" id="SM00487">
    <property type="entry name" value="DEXDc"/>
    <property type="match status" value="1"/>
</dbReference>
<evidence type="ECO:0000256" key="2">
    <source>
        <dbReference type="ARBA" id="ARBA00022705"/>
    </source>
</evidence>
<feature type="binding site" evidence="12">
    <location>
        <position position="550"/>
    </location>
    <ligand>
        <name>Zn(2+)</name>
        <dbReference type="ChEBI" id="CHEBI:29105"/>
        <label>2</label>
    </ligand>
</feature>
<dbReference type="SMART" id="SM00490">
    <property type="entry name" value="HELICc"/>
    <property type="match status" value="1"/>
</dbReference>
<keyword evidence="7 12" id="KW-0862">Zinc</keyword>
<feature type="binding site" evidence="12">
    <location>
        <position position="563"/>
    </location>
    <ligand>
        <name>Zn(2+)</name>
        <dbReference type="ChEBI" id="CHEBI:29105"/>
        <label>1</label>
    </ligand>
</feature>
<evidence type="ECO:0000256" key="11">
    <source>
        <dbReference type="ARBA" id="ARBA00048988"/>
    </source>
</evidence>
<dbReference type="InterPro" id="IPR041222">
    <property type="entry name" value="PriA_3primeBD"/>
</dbReference>
<dbReference type="Pfam" id="PF00271">
    <property type="entry name" value="Helicase_C"/>
    <property type="match status" value="1"/>
</dbReference>
<dbReference type="FunFam" id="3.40.1440.60:FF:000001">
    <property type="entry name" value="Primosomal protein N"/>
    <property type="match status" value="1"/>
</dbReference>
<evidence type="ECO:0000259" key="13">
    <source>
        <dbReference type="PROSITE" id="PS51192"/>
    </source>
</evidence>
<protein>
    <recommendedName>
        <fullName evidence="12">Replication restart protein PriA</fullName>
    </recommendedName>
    <alternativeName>
        <fullName evidence="12">ATP-dependent DNA helicase PriA</fullName>
        <ecNumber evidence="12">5.6.2.4</ecNumber>
    </alternativeName>
    <alternativeName>
        <fullName evidence="12">DNA 3'-5' helicase PriA</fullName>
    </alternativeName>
</protein>
<dbReference type="GO" id="GO:0006269">
    <property type="term" value="P:DNA replication, synthesis of primer"/>
    <property type="evidence" value="ECO:0007669"/>
    <property type="project" value="UniProtKB-KW"/>
</dbReference>
<evidence type="ECO:0000256" key="12">
    <source>
        <dbReference type="HAMAP-Rule" id="MF_00983"/>
    </source>
</evidence>
<dbReference type="InterPro" id="IPR041236">
    <property type="entry name" value="PriA_C"/>
</dbReference>
<dbReference type="InterPro" id="IPR011545">
    <property type="entry name" value="DEAD/DEAH_box_helicase_dom"/>
</dbReference>
<comment type="catalytic activity">
    <reaction evidence="12">
        <text>Couples ATP hydrolysis with the unwinding of duplex DNA by translocating in the 3'-5' direction.</text>
        <dbReference type="EC" id="5.6.2.4"/>
    </reaction>
</comment>
<dbReference type="PANTHER" id="PTHR30580">
    <property type="entry name" value="PRIMOSOMAL PROTEIN N"/>
    <property type="match status" value="1"/>
</dbReference>
<keyword evidence="5 12" id="KW-0378">Hydrolase</keyword>
<dbReference type="HAMAP" id="MF_00983">
    <property type="entry name" value="PriA"/>
    <property type="match status" value="1"/>
</dbReference>
<keyword evidence="8 12" id="KW-0067">ATP-binding</keyword>
<feature type="binding site" evidence="12">
    <location>
        <position position="535"/>
    </location>
    <ligand>
        <name>Zn(2+)</name>
        <dbReference type="ChEBI" id="CHEBI:29105"/>
        <label>2</label>
    </ligand>
</feature>
<comment type="subunit">
    <text evidence="12">Component of the replication restart primosome.</text>
</comment>
<dbReference type="PANTHER" id="PTHR30580:SF0">
    <property type="entry name" value="PRIMOSOMAL PROTEIN N"/>
    <property type="match status" value="1"/>
</dbReference>
<dbReference type="InterPro" id="IPR014001">
    <property type="entry name" value="Helicase_ATP-bd"/>
</dbReference>
<feature type="binding site" evidence="12">
    <location>
        <position position="553"/>
    </location>
    <ligand>
        <name>Zn(2+)</name>
        <dbReference type="ChEBI" id="CHEBI:29105"/>
        <label>2</label>
    </ligand>
</feature>
<evidence type="ECO:0000256" key="6">
    <source>
        <dbReference type="ARBA" id="ARBA00022806"/>
    </source>
</evidence>
<dbReference type="GO" id="GO:0008270">
    <property type="term" value="F:zinc ion binding"/>
    <property type="evidence" value="ECO:0007669"/>
    <property type="project" value="UniProtKB-UniRule"/>
</dbReference>
<dbReference type="EMBL" id="JADIMG010000026">
    <property type="protein sequence ID" value="MBO8459178.1"/>
    <property type="molecule type" value="Genomic_DNA"/>
</dbReference>
<sequence>MFAEIILPFAISGTFTYKLPDNTIPAQPGMRVIVPFGERKFYTGIIYKLSENPPQGFNIKELTEIIDEYPIITPHQFAVWEWMANYYQVSLGEIYKAAIPAGLKIESETKVMLLEDFEAKEKLTPKQLRIISLLEDGKLHNAQEIAKQLGTNQLLPVLYKLVDMGAIQLQEGVESSYRPQTETYICLSKNIQHQEQLQEIFNKLSRSPQQTKLLMQYLSLSSYMQNGRATGVKKKELLSLCGVSSTICKELENKGILYSYQQQTDRIRKGECIIEKPKELNDAQQKAIKSIHSEWENKDIVLLHGVTSSGKTEVYIHLIEEQLSLGKQVLYLVPEIALTTQLTNRLQTVFGHKLGVYHSKFSDAERVEIYQDLLQQKSYEIILGVRSSIFLPFSRLGLIIVDEEHETSYKQQDPAPRYNARNMAIILGKIHHCKTLLGSATPSVETYYNATTGKYGLVEMTNRYKNLQMPIITTVDMKEAARKKEMTEDFSDILVSKIQAALERKEQVIIFQNRRGYAPFIQCKECGHVPHCANCDVSLTLHKKQGLMICHYCGYTQPIPQTCPNCHSSLINDIGLGTEKIEEEVMKLFPTATVARMDLDTTRSKNAYKRIIDDFSDHKIDILIGTQMVSKGLSFDDVSLVAVLNADNLLNAADFRAHERAFQLLEQVSGRAGRMHKQGEVILQTRNPDNPIIRFVERHDYISMYETQLNERLLFHYPPFYRVILLSVKHRDAHMANRASNMLARLLQQIFGKRSSDAIPPIIPRVQNVFIRQIILKIESTASASKAKQLIQSAITQLHNIPEFKNVPITIDVDPM</sequence>
<comment type="function">
    <text evidence="12">Initiates the restart of stalled replication forks, which reloads the replicative helicase on sites other than the origin of replication. Recognizes and binds to abandoned replication forks and remodels them to uncover a helicase loading site. Promotes assembly of the primosome at these replication forks.</text>
</comment>
<dbReference type="Gene3D" id="3.40.1440.60">
    <property type="entry name" value="PriA, 3(prime) DNA-binding domain"/>
    <property type="match status" value="1"/>
</dbReference>
<dbReference type="GO" id="GO:0006270">
    <property type="term" value="P:DNA replication initiation"/>
    <property type="evidence" value="ECO:0007669"/>
    <property type="project" value="TreeGrafter"/>
</dbReference>
<dbReference type="CDD" id="cd18804">
    <property type="entry name" value="SF2_C_priA"/>
    <property type="match status" value="1"/>
</dbReference>
<evidence type="ECO:0000313" key="16">
    <source>
        <dbReference type="Proteomes" id="UP000823641"/>
    </source>
</evidence>
<dbReference type="GO" id="GO:0016787">
    <property type="term" value="F:hydrolase activity"/>
    <property type="evidence" value="ECO:0007669"/>
    <property type="project" value="UniProtKB-KW"/>
</dbReference>
<dbReference type="Pfam" id="PF18074">
    <property type="entry name" value="PriA_C"/>
    <property type="match status" value="1"/>
</dbReference>
<gene>
    <name evidence="12 15" type="primary">priA</name>
    <name evidence="15" type="ORF">IAA73_02440</name>
</gene>
<comment type="cofactor">
    <cofactor evidence="12">
        <name>Zn(2+)</name>
        <dbReference type="ChEBI" id="CHEBI:29105"/>
    </cofactor>
    <text evidence="12">Binds 2 zinc ions per subunit.</text>
</comment>
<dbReference type="InterPro" id="IPR042115">
    <property type="entry name" value="PriA_3primeBD_sf"/>
</dbReference>
<dbReference type="FunFam" id="3.40.50.300:FF:000489">
    <property type="entry name" value="Primosome assembly protein PriA"/>
    <property type="match status" value="1"/>
</dbReference>
<feature type="domain" description="Helicase ATP-binding" evidence="13">
    <location>
        <begin position="292"/>
        <end position="460"/>
    </location>
</feature>
<dbReference type="AlphaFoldDB" id="A0A9D9HSP5"/>
<dbReference type="Pfam" id="PF00270">
    <property type="entry name" value="DEAD"/>
    <property type="match status" value="1"/>
</dbReference>
<dbReference type="GO" id="GO:0006302">
    <property type="term" value="P:double-strand break repair"/>
    <property type="evidence" value="ECO:0007669"/>
    <property type="project" value="InterPro"/>
</dbReference>
<dbReference type="PROSITE" id="PS51192">
    <property type="entry name" value="HELICASE_ATP_BIND_1"/>
    <property type="match status" value="1"/>
</dbReference>
<evidence type="ECO:0000256" key="5">
    <source>
        <dbReference type="ARBA" id="ARBA00022801"/>
    </source>
</evidence>
<dbReference type="EC" id="5.6.2.4" evidence="12"/>
<dbReference type="Gene3D" id="3.40.50.300">
    <property type="entry name" value="P-loop containing nucleotide triphosphate hydrolases"/>
    <property type="match status" value="2"/>
</dbReference>
<evidence type="ECO:0000256" key="8">
    <source>
        <dbReference type="ARBA" id="ARBA00022840"/>
    </source>
</evidence>
<accession>A0A9D9HSP5</accession>
<evidence type="ECO:0000256" key="3">
    <source>
        <dbReference type="ARBA" id="ARBA00022723"/>
    </source>
</evidence>
<evidence type="ECO:0000256" key="1">
    <source>
        <dbReference type="ARBA" id="ARBA00022515"/>
    </source>
</evidence>
<dbReference type="Pfam" id="PF17764">
    <property type="entry name" value="PriA_3primeBD"/>
    <property type="match status" value="1"/>
</dbReference>
<dbReference type="NCBIfam" id="TIGR00595">
    <property type="entry name" value="priA"/>
    <property type="match status" value="1"/>
</dbReference>
<dbReference type="GO" id="GO:0005524">
    <property type="term" value="F:ATP binding"/>
    <property type="evidence" value="ECO:0007669"/>
    <property type="project" value="UniProtKB-UniRule"/>
</dbReference>
<evidence type="ECO:0000256" key="7">
    <source>
        <dbReference type="ARBA" id="ARBA00022833"/>
    </source>
</evidence>
<dbReference type="InterPro" id="IPR005259">
    <property type="entry name" value="PriA"/>
</dbReference>
<evidence type="ECO:0000256" key="10">
    <source>
        <dbReference type="ARBA" id="ARBA00023235"/>
    </source>
</evidence>
<reference evidence="15" key="1">
    <citation type="submission" date="2020-10" db="EMBL/GenBank/DDBJ databases">
        <authorList>
            <person name="Gilroy R."/>
        </authorList>
    </citation>
    <scope>NUCLEOTIDE SEQUENCE</scope>
    <source>
        <strain evidence="15">G3-3990</strain>
    </source>
</reference>
<comment type="similarity">
    <text evidence="12">Belongs to the helicase family. PriA subfamily.</text>
</comment>
<keyword evidence="10 12" id="KW-0413">Isomerase</keyword>